<dbReference type="InterPro" id="IPR013740">
    <property type="entry name" value="Redoxin"/>
</dbReference>
<dbReference type="SUPFAM" id="SSF52833">
    <property type="entry name" value="Thioredoxin-like"/>
    <property type="match status" value="1"/>
</dbReference>
<evidence type="ECO:0000259" key="1">
    <source>
        <dbReference type="PROSITE" id="PS51352"/>
    </source>
</evidence>
<dbReference type="GO" id="GO:0016491">
    <property type="term" value="F:oxidoreductase activity"/>
    <property type="evidence" value="ECO:0007669"/>
    <property type="project" value="InterPro"/>
</dbReference>
<dbReference type="PANTHER" id="PTHR42852">
    <property type="entry name" value="THIOL:DISULFIDE INTERCHANGE PROTEIN DSBE"/>
    <property type="match status" value="1"/>
</dbReference>
<dbReference type="CDD" id="cd02966">
    <property type="entry name" value="TlpA_like_family"/>
    <property type="match status" value="1"/>
</dbReference>
<feature type="domain" description="Thioredoxin" evidence="1">
    <location>
        <begin position="11"/>
        <end position="153"/>
    </location>
</feature>
<reference evidence="2 3" key="1">
    <citation type="submission" date="2016-10" db="EMBL/GenBank/DDBJ databases">
        <authorList>
            <person name="de Groot N.N."/>
        </authorList>
    </citation>
    <scope>NUCLEOTIDE SEQUENCE [LARGE SCALE GENOMIC DNA]</scope>
    <source>
        <strain evidence="2 3">DSM 23842</strain>
    </source>
</reference>
<dbReference type="InterPro" id="IPR036249">
    <property type="entry name" value="Thioredoxin-like_sf"/>
</dbReference>
<dbReference type="PANTHER" id="PTHR42852:SF13">
    <property type="entry name" value="PROTEIN DIPZ"/>
    <property type="match status" value="1"/>
</dbReference>
<dbReference type="AlphaFoldDB" id="A0A1H3VIC4"/>
<protein>
    <submittedName>
        <fullName evidence="2">Thiol-disulfide isomerase or thioredoxin</fullName>
    </submittedName>
</protein>
<dbReference type="Pfam" id="PF08534">
    <property type="entry name" value="Redoxin"/>
    <property type="match status" value="1"/>
</dbReference>
<evidence type="ECO:0000313" key="2">
    <source>
        <dbReference type="EMBL" id="SDZ74519.1"/>
    </source>
</evidence>
<dbReference type="Proteomes" id="UP000198846">
    <property type="component" value="Unassembled WGS sequence"/>
</dbReference>
<name>A0A1H3VIC4_BIZPA</name>
<dbReference type="OrthoDB" id="1069091at2"/>
<dbReference type="InterPro" id="IPR050553">
    <property type="entry name" value="Thioredoxin_ResA/DsbE_sf"/>
</dbReference>
<dbReference type="InterPro" id="IPR013766">
    <property type="entry name" value="Thioredoxin_domain"/>
</dbReference>
<sequence length="378" mass="43766">MRNTKNRSFVLLMCLFIPTLLLAQINVSEKVQLSKTASSSEHALYFIDFWATWCGPCVYASEYLSVLQKQYPDQFYVVSLSEENADKVKRFVKKRPTELAVFVDYNGETFKKYSIRSLPYGVVLNAKGKVVWKGSPADFKPHDLKRIAKQNRNKIALDELFVVLEDVNQNNENQDYIPTKDFEFMKWEGESFETLQVDEKQDYIDIKGGLQDILAYALKVHTSQIELQSSSDSQYHVFVKKNTVEYTNILSAILNAFNLQMTQRKVNGPVLSLTINHPTFWDTHQIDWGKNAPHYLIDDLQLQGDNVSLADIMYQLGILLELPVVSQSTINASTRHDWQMHYKFFELMQSELLDTYGIQAEKKNMPFDSYIFDKKKTP</sequence>
<evidence type="ECO:0000313" key="3">
    <source>
        <dbReference type="Proteomes" id="UP000198846"/>
    </source>
</evidence>
<keyword evidence="2" id="KW-0413">Isomerase</keyword>
<dbReference type="STRING" id="283786.SAMN04487990_101189"/>
<keyword evidence="3" id="KW-1185">Reference proteome</keyword>
<gene>
    <name evidence="2" type="ORF">SAMN04487990_101189</name>
</gene>
<dbReference type="GO" id="GO:0016853">
    <property type="term" value="F:isomerase activity"/>
    <property type="evidence" value="ECO:0007669"/>
    <property type="project" value="UniProtKB-KW"/>
</dbReference>
<dbReference type="PROSITE" id="PS51352">
    <property type="entry name" value="THIOREDOXIN_2"/>
    <property type="match status" value="1"/>
</dbReference>
<dbReference type="RefSeq" id="WP_092131235.1">
    <property type="nucleotide sequence ID" value="NZ_FNQK01000001.1"/>
</dbReference>
<organism evidence="2 3">
    <name type="scientific">Bizionia paragorgiae</name>
    <dbReference type="NCBI Taxonomy" id="283786"/>
    <lineage>
        <taxon>Bacteria</taxon>
        <taxon>Pseudomonadati</taxon>
        <taxon>Bacteroidota</taxon>
        <taxon>Flavobacteriia</taxon>
        <taxon>Flavobacteriales</taxon>
        <taxon>Flavobacteriaceae</taxon>
        <taxon>Bizionia</taxon>
    </lineage>
</organism>
<dbReference type="EMBL" id="FNQK01000001">
    <property type="protein sequence ID" value="SDZ74519.1"/>
    <property type="molecule type" value="Genomic_DNA"/>
</dbReference>
<proteinExistence type="predicted"/>
<dbReference type="Gene3D" id="3.40.30.10">
    <property type="entry name" value="Glutaredoxin"/>
    <property type="match status" value="1"/>
</dbReference>
<accession>A0A1H3VIC4</accession>